<dbReference type="Proteomes" id="UP000232164">
    <property type="component" value="Unassembled WGS sequence"/>
</dbReference>
<evidence type="ECO:0000313" key="1">
    <source>
        <dbReference type="EMBL" id="PKA40789.1"/>
    </source>
</evidence>
<organism evidence="1 2">
    <name type="scientific">Rhizobium sullae</name>
    <name type="common">Rhizobium hedysari</name>
    <dbReference type="NCBI Taxonomy" id="50338"/>
    <lineage>
        <taxon>Bacteria</taxon>
        <taxon>Pseudomonadati</taxon>
        <taxon>Pseudomonadota</taxon>
        <taxon>Alphaproteobacteria</taxon>
        <taxon>Hyphomicrobiales</taxon>
        <taxon>Rhizobiaceae</taxon>
        <taxon>Rhizobium/Agrobacterium group</taxon>
        <taxon>Rhizobium</taxon>
    </lineage>
</organism>
<dbReference type="EMBL" id="PIQN01000021">
    <property type="protein sequence ID" value="PKA40789.1"/>
    <property type="molecule type" value="Genomic_DNA"/>
</dbReference>
<name>A0A2N0D3X9_RHISU</name>
<gene>
    <name evidence="1" type="ORF">CWR43_26095</name>
</gene>
<accession>A0A2N0D3X9</accession>
<evidence type="ECO:0000313" key="2">
    <source>
        <dbReference type="Proteomes" id="UP000232164"/>
    </source>
</evidence>
<dbReference type="AlphaFoldDB" id="A0A2N0D3X9"/>
<reference evidence="1 2" key="1">
    <citation type="submission" date="2017-11" db="EMBL/GenBank/DDBJ databases">
        <authorList>
            <person name="Han C.G."/>
        </authorList>
    </citation>
    <scope>NUCLEOTIDE SEQUENCE [LARGE SCALE GENOMIC DNA]</scope>
    <source>
        <strain evidence="1 2">HCNT1</strain>
    </source>
</reference>
<sequence length="99" mass="10897">MRVWRRLLPLESAQRVRPAELAVRTLIEWLAMTQTGKVSSGPLMAEATESGDATGRFSFLTVERREPGGIGLSGFHWKQKSMVAYAGKWRAIALSAAPP</sequence>
<proteinExistence type="predicted"/>
<comment type="caution">
    <text evidence="1">The sequence shown here is derived from an EMBL/GenBank/DDBJ whole genome shotgun (WGS) entry which is preliminary data.</text>
</comment>
<reference evidence="1 2" key="2">
    <citation type="submission" date="2017-12" db="EMBL/GenBank/DDBJ databases">
        <title>Genome sequence of Rhizobium sullae HCNT1 isolated from Sulla coronaria nodules and featuring peculiar denitrification phenotypes.</title>
        <authorList>
            <person name="De Diego-Diaz B."/>
            <person name="Treu L."/>
            <person name="Campanaro S."/>
            <person name="Da Silva Duarte V."/>
            <person name="Basaglia M."/>
            <person name="Favaro L."/>
            <person name="Casella S."/>
            <person name="Squartini A."/>
        </authorList>
    </citation>
    <scope>NUCLEOTIDE SEQUENCE [LARGE SCALE GENOMIC DNA]</scope>
    <source>
        <strain evidence="1 2">HCNT1</strain>
    </source>
</reference>
<protein>
    <submittedName>
        <fullName evidence="1">Uncharacterized protein</fullName>
    </submittedName>
</protein>